<sequence>MATELLISPHKEAALAQPMTDNFSLAGELQSTHRAIHRICDSLESIADSLPANVDRRICHSLSQELVPAIKAAQEFEEMKIFPAVRKAAGGRESVLETVSRLEYEHFEDLCFAEEVADVLRRLSNGAAVNIEAVGYMLRGLFGALRRHIVFEEGYLETMTHY</sequence>
<gene>
    <name evidence="2" type="ORF">EDC90_100932</name>
</gene>
<evidence type="ECO:0000259" key="1">
    <source>
        <dbReference type="Pfam" id="PF01814"/>
    </source>
</evidence>
<dbReference type="Proteomes" id="UP000295097">
    <property type="component" value="Unassembled WGS sequence"/>
</dbReference>
<dbReference type="OrthoDB" id="8282715at2"/>
<dbReference type="Gene3D" id="1.20.120.520">
    <property type="entry name" value="nmb1532 protein domain like"/>
    <property type="match status" value="1"/>
</dbReference>
<dbReference type="Pfam" id="PF01814">
    <property type="entry name" value="Hemerythrin"/>
    <property type="match status" value="1"/>
</dbReference>
<dbReference type="EMBL" id="SMAR01000009">
    <property type="protein sequence ID" value="TCT40310.1"/>
    <property type="molecule type" value="Genomic_DNA"/>
</dbReference>
<dbReference type="InterPro" id="IPR012312">
    <property type="entry name" value="Hemerythrin-like"/>
</dbReference>
<comment type="caution">
    <text evidence="2">The sequence shown here is derived from an EMBL/GenBank/DDBJ whole genome shotgun (WGS) entry which is preliminary data.</text>
</comment>
<proteinExistence type="predicted"/>
<evidence type="ECO:0000313" key="2">
    <source>
        <dbReference type="EMBL" id="TCT40310.1"/>
    </source>
</evidence>
<reference evidence="2 3" key="1">
    <citation type="submission" date="2019-03" db="EMBL/GenBank/DDBJ databases">
        <title>Freshwater and sediment microbial communities from various areas in North America, analyzing microbe dynamics in response to fracking.</title>
        <authorList>
            <person name="Lamendella R."/>
        </authorList>
    </citation>
    <scope>NUCLEOTIDE SEQUENCE [LARGE SCALE GENOMIC DNA]</scope>
    <source>
        <strain evidence="2 3">175.2</strain>
    </source>
</reference>
<keyword evidence="3" id="KW-1185">Reference proteome</keyword>
<name>A0A4R3NYX5_9HYPH</name>
<accession>A0A4R3NYX5</accession>
<dbReference type="RefSeq" id="WP_132310325.1">
    <property type="nucleotide sequence ID" value="NZ_SMAR01000009.1"/>
</dbReference>
<evidence type="ECO:0000313" key="3">
    <source>
        <dbReference type="Proteomes" id="UP000295097"/>
    </source>
</evidence>
<dbReference type="AlphaFoldDB" id="A0A4R3NYX5"/>
<feature type="domain" description="Hemerythrin-like" evidence="1">
    <location>
        <begin position="29"/>
        <end position="156"/>
    </location>
</feature>
<organism evidence="2 3">
    <name type="scientific">Martelella mediterranea</name>
    <dbReference type="NCBI Taxonomy" id="293089"/>
    <lineage>
        <taxon>Bacteria</taxon>
        <taxon>Pseudomonadati</taxon>
        <taxon>Pseudomonadota</taxon>
        <taxon>Alphaproteobacteria</taxon>
        <taxon>Hyphomicrobiales</taxon>
        <taxon>Aurantimonadaceae</taxon>
        <taxon>Martelella</taxon>
    </lineage>
</organism>
<protein>
    <submittedName>
        <fullName evidence="2">Hemerythrin HHE cation binding domain-containing protein</fullName>
    </submittedName>
</protein>